<dbReference type="RefSeq" id="XP_004341808.1">
    <property type="nucleotide sequence ID" value="XM_004341760.1"/>
</dbReference>
<protein>
    <submittedName>
        <fullName evidence="5">SH3 domain containing protein</fullName>
    </submittedName>
</protein>
<keyword evidence="6" id="KW-1185">Reference proteome</keyword>
<evidence type="ECO:0000313" key="5">
    <source>
        <dbReference type="EMBL" id="ELR19716.1"/>
    </source>
</evidence>
<dbReference type="AlphaFoldDB" id="L8H5I7"/>
<dbReference type="KEGG" id="acan:ACA1_200130"/>
<dbReference type="PRINTS" id="PR00452">
    <property type="entry name" value="SH3DOMAIN"/>
</dbReference>
<dbReference type="Pfam" id="PF00018">
    <property type="entry name" value="SH3_1"/>
    <property type="match status" value="1"/>
</dbReference>
<sequence>MRRTPGPGGVGGGSGWRWSQTETLVRVSFPVPRGIRKSDVTLALADNSLRLTLRDFPQPLLDGPLWGRVNTQKARQRGHKLTKSGRVAVTLEKLDRVPWKQLFKEGVSPVAANYAALTPPPPQKKLMVVYDYDSEAPNELTIRENDIVTVITEDPSGWWKGELNGTVGLFPSNFAQPYEDGVPYPASCPHLMQKHGST</sequence>
<dbReference type="VEuPathDB" id="AmoebaDB:ACA1_200130"/>
<reference evidence="5 6" key="1">
    <citation type="journal article" date="2013" name="Genome Biol.">
        <title>Genome of Acanthamoeba castellanii highlights extensive lateral gene transfer and early evolution of tyrosine kinase signaling.</title>
        <authorList>
            <person name="Clarke M."/>
            <person name="Lohan A.J."/>
            <person name="Liu B."/>
            <person name="Lagkouvardos I."/>
            <person name="Roy S."/>
            <person name="Zafar N."/>
            <person name="Bertelli C."/>
            <person name="Schilde C."/>
            <person name="Kianianmomeni A."/>
            <person name="Burglin T.R."/>
            <person name="Frech C."/>
            <person name="Turcotte B."/>
            <person name="Kopec K.O."/>
            <person name="Synnott J.M."/>
            <person name="Choo C."/>
            <person name="Paponov I."/>
            <person name="Finkler A."/>
            <person name="Soon Heng Tan C."/>
            <person name="Hutchins A.P."/>
            <person name="Weinmeier T."/>
            <person name="Rattei T."/>
            <person name="Chu J.S."/>
            <person name="Gimenez G."/>
            <person name="Irimia M."/>
            <person name="Rigden D.J."/>
            <person name="Fitzpatrick D.A."/>
            <person name="Lorenzo-Morales J."/>
            <person name="Bateman A."/>
            <person name="Chiu C.H."/>
            <person name="Tang P."/>
            <person name="Hegemann P."/>
            <person name="Fromm H."/>
            <person name="Raoult D."/>
            <person name="Greub G."/>
            <person name="Miranda-Saavedra D."/>
            <person name="Chen N."/>
            <person name="Nash P."/>
            <person name="Ginger M.L."/>
            <person name="Horn M."/>
            <person name="Schaap P."/>
            <person name="Caler L."/>
            <person name="Loftus B."/>
        </authorList>
    </citation>
    <scope>NUCLEOTIDE SEQUENCE [LARGE SCALE GENOMIC DNA]</scope>
    <source>
        <strain evidence="5 6">Neff</strain>
    </source>
</reference>
<dbReference type="InterPro" id="IPR007052">
    <property type="entry name" value="CS_dom"/>
</dbReference>
<dbReference type="GeneID" id="14920546"/>
<gene>
    <name evidence="5" type="ORF">ACA1_200130</name>
</gene>
<organism evidence="5 6">
    <name type="scientific">Acanthamoeba castellanii (strain ATCC 30010 / Neff)</name>
    <dbReference type="NCBI Taxonomy" id="1257118"/>
    <lineage>
        <taxon>Eukaryota</taxon>
        <taxon>Amoebozoa</taxon>
        <taxon>Discosea</taxon>
        <taxon>Longamoebia</taxon>
        <taxon>Centramoebida</taxon>
        <taxon>Acanthamoebidae</taxon>
        <taxon>Acanthamoeba</taxon>
    </lineage>
</organism>
<dbReference type="InterPro" id="IPR001452">
    <property type="entry name" value="SH3_domain"/>
</dbReference>
<dbReference type="STRING" id="1257118.L8H5I7"/>
<dbReference type="Pfam" id="PF04969">
    <property type="entry name" value="CS"/>
    <property type="match status" value="1"/>
</dbReference>
<dbReference type="Gene3D" id="2.30.30.40">
    <property type="entry name" value="SH3 Domains"/>
    <property type="match status" value="1"/>
</dbReference>
<dbReference type="SMART" id="SM00326">
    <property type="entry name" value="SH3"/>
    <property type="match status" value="1"/>
</dbReference>
<dbReference type="PROSITE" id="PS51203">
    <property type="entry name" value="CS"/>
    <property type="match status" value="1"/>
</dbReference>
<dbReference type="PROSITE" id="PS50002">
    <property type="entry name" value="SH3"/>
    <property type="match status" value="1"/>
</dbReference>
<dbReference type="InterPro" id="IPR036028">
    <property type="entry name" value="SH3-like_dom_sf"/>
</dbReference>
<evidence type="ECO:0000256" key="1">
    <source>
        <dbReference type="ARBA" id="ARBA00022443"/>
    </source>
</evidence>
<evidence type="ECO:0000259" key="3">
    <source>
        <dbReference type="PROSITE" id="PS50002"/>
    </source>
</evidence>
<dbReference type="EMBL" id="KB007932">
    <property type="protein sequence ID" value="ELR19716.1"/>
    <property type="molecule type" value="Genomic_DNA"/>
</dbReference>
<evidence type="ECO:0000259" key="4">
    <source>
        <dbReference type="PROSITE" id="PS51203"/>
    </source>
</evidence>
<feature type="domain" description="CS" evidence="4">
    <location>
        <begin position="11"/>
        <end position="103"/>
    </location>
</feature>
<dbReference type="PANTHER" id="PTHR14167">
    <property type="entry name" value="SH3 DOMAIN-CONTAINING"/>
    <property type="match status" value="1"/>
</dbReference>
<keyword evidence="1 2" id="KW-0728">SH3 domain</keyword>
<dbReference type="InterPro" id="IPR008978">
    <property type="entry name" value="HSP20-like_chaperone"/>
</dbReference>
<evidence type="ECO:0000313" key="6">
    <source>
        <dbReference type="Proteomes" id="UP000011083"/>
    </source>
</evidence>
<accession>L8H5I7</accession>
<dbReference type="SUPFAM" id="SSF49764">
    <property type="entry name" value="HSP20-like chaperones"/>
    <property type="match status" value="1"/>
</dbReference>
<evidence type="ECO:0000256" key="2">
    <source>
        <dbReference type="PROSITE-ProRule" id="PRU00192"/>
    </source>
</evidence>
<dbReference type="SUPFAM" id="SSF50044">
    <property type="entry name" value="SH3-domain"/>
    <property type="match status" value="1"/>
</dbReference>
<dbReference type="PRINTS" id="PR01887">
    <property type="entry name" value="SPECTRNALPHA"/>
</dbReference>
<proteinExistence type="predicted"/>
<feature type="domain" description="SH3" evidence="3">
    <location>
        <begin position="121"/>
        <end position="180"/>
    </location>
</feature>
<dbReference type="PANTHER" id="PTHR14167:SF116">
    <property type="entry name" value="CAP, ISOFORM AC"/>
    <property type="match status" value="1"/>
</dbReference>
<dbReference type="InterPro" id="IPR050384">
    <property type="entry name" value="Endophilin_SH3RF"/>
</dbReference>
<dbReference type="FunFam" id="2.30.30.40:FF:000072">
    <property type="entry name" value="Unconventional Myosin IB"/>
    <property type="match status" value="1"/>
</dbReference>
<dbReference type="OrthoDB" id="73680at2759"/>
<name>L8H5I7_ACACF</name>
<dbReference type="Proteomes" id="UP000011083">
    <property type="component" value="Unassembled WGS sequence"/>
</dbReference>
<dbReference type="Gene3D" id="2.60.40.790">
    <property type="match status" value="1"/>
</dbReference>